<dbReference type="Proteomes" id="UP001430356">
    <property type="component" value="Unassembled WGS sequence"/>
</dbReference>
<accession>A0AAW0EJC6</accession>
<dbReference type="InterPro" id="IPR000415">
    <property type="entry name" value="Nitroreductase-like"/>
</dbReference>
<dbReference type="GO" id="GO:0016491">
    <property type="term" value="F:oxidoreductase activity"/>
    <property type="evidence" value="ECO:0007669"/>
    <property type="project" value="InterPro"/>
</dbReference>
<dbReference type="InterPro" id="IPR033877">
    <property type="entry name" value="Frm2/Hbn1"/>
</dbReference>
<dbReference type="SUPFAM" id="SSF55469">
    <property type="entry name" value="FMN-dependent nitroreductase-like"/>
    <property type="match status" value="1"/>
</dbReference>
<gene>
    <name evidence="1" type="ORF">NESM_000339600</name>
</gene>
<protein>
    <recommendedName>
        <fullName evidence="3">Nitroreductase domain-containing protein</fullName>
    </recommendedName>
</protein>
<name>A0AAW0EJC6_9TRYP</name>
<dbReference type="AlphaFoldDB" id="A0AAW0EJC6"/>
<reference evidence="1 2" key="1">
    <citation type="journal article" date="2021" name="MBio">
        <title>A New Model Trypanosomatid, Novymonas esmeraldas: Genomic Perception of Its 'Candidatus Pandoraea novymonadis' Endosymbiont.</title>
        <authorList>
            <person name="Zakharova A."/>
            <person name="Saura A."/>
            <person name="Butenko A."/>
            <person name="Podesvova L."/>
            <person name="Warmusova S."/>
            <person name="Kostygov A.Y."/>
            <person name="Nenarokova A."/>
            <person name="Lukes J."/>
            <person name="Opperdoes F.R."/>
            <person name="Yurchenko V."/>
        </authorList>
    </citation>
    <scope>NUCLEOTIDE SEQUENCE [LARGE SCALE GENOMIC DNA]</scope>
    <source>
        <strain evidence="1 2">E262AT.01</strain>
    </source>
</reference>
<comment type="caution">
    <text evidence="1">The sequence shown here is derived from an EMBL/GenBank/DDBJ whole genome shotgun (WGS) entry which is preliminary data.</text>
</comment>
<organism evidence="1 2">
    <name type="scientific">Novymonas esmeraldas</name>
    <dbReference type="NCBI Taxonomy" id="1808958"/>
    <lineage>
        <taxon>Eukaryota</taxon>
        <taxon>Discoba</taxon>
        <taxon>Euglenozoa</taxon>
        <taxon>Kinetoplastea</taxon>
        <taxon>Metakinetoplastina</taxon>
        <taxon>Trypanosomatida</taxon>
        <taxon>Trypanosomatidae</taxon>
        <taxon>Novymonas</taxon>
    </lineage>
</organism>
<dbReference type="PANTHER" id="PTHR43035:SF1">
    <property type="entry name" value="FATTY ACID REPRESSION MUTANT PROTEIN 2-RELATED"/>
    <property type="match status" value="1"/>
</dbReference>
<evidence type="ECO:0000313" key="2">
    <source>
        <dbReference type="Proteomes" id="UP001430356"/>
    </source>
</evidence>
<dbReference type="GO" id="GO:0034599">
    <property type="term" value="P:cellular response to oxidative stress"/>
    <property type="evidence" value="ECO:0007669"/>
    <property type="project" value="InterPro"/>
</dbReference>
<dbReference type="Gene3D" id="3.40.109.10">
    <property type="entry name" value="NADH Oxidase"/>
    <property type="match status" value="1"/>
</dbReference>
<proteinExistence type="predicted"/>
<dbReference type="EMBL" id="JAECZO010000033">
    <property type="protein sequence ID" value="KAK7194248.1"/>
    <property type="molecule type" value="Genomic_DNA"/>
</dbReference>
<sequence>MPSLPAESAVDYVDALAAVKLARQLTSVLPQHVTRDYLTTVVQRAVALTPSSFNSQSTRVVVLHGRMHRLFWQRLIGHTVHLAKEAALLTDQVVPAACTVILCEDMDVVRRMQATFPKYASLLPGHAEQASAMCELSVVSALGCDGVATLSRHHRIDLHENFHEVFTVPPSWEMRAQIACGGCGNAGYEKETLSDDHYFKIIRN</sequence>
<evidence type="ECO:0008006" key="3">
    <source>
        <dbReference type="Google" id="ProtNLM"/>
    </source>
</evidence>
<keyword evidence="2" id="KW-1185">Reference proteome</keyword>
<dbReference type="PANTHER" id="PTHR43035">
    <property type="entry name" value="FATTY ACID REPRESSION MUTANT PROTEIN 2-RELATED"/>
    <property type="match status" value="1"/>
</dbReference>
<evidence type="ECO:0000313" key="1">
    <source>
        <dbReference type="EMBL" id="KAK7194248.1"/>
    </source>
</evidence>